<name>A0A917QRY1_9ACTN</name>
<evidence type="ECO:0000313" key="2">
    <source>
        <dbReference type="EMBL" id="GGK65591.1"/>
    </source>
</evidence>
<comment type="caution">
    <text evidence="2">The sequence shown here is derived from an EMBL/GenBank/DDBJ whole genome shotgun (WGS) entry which is preliminary data.</text>
</comment>
<organism evidence="2 3">
    <name type="scientific">Streptomyces flaveus</name>
    <dbReference type="NCBI Taxonomy" id="66370"/>
    <lineage>
        <taxon>Bacteria</taxon>
        <taxon>Bacillati</taxon>
        <taxon>Actinomycetota</taxon>
        <taxon>Actinomycetes</taxon>
        <taxon>Kitasatosporales</taxon>
        <taxon>Streptomycetaceae</taxon>
        <taxon>Streptomyces</taxon>
        <taxon>Streptomyces aurantiacus group</taxon>
    </lineage>
</organism>
<feature type="compositionally biased region" description="Polar residues" evidence="1">
    <location>
        <begin position="1"/>
        <end position="14"/>
    </location>
</feature>
<reference evidence="2" key="1">
    <citation type="journal article" date="2014" name="Int. J. Syst. Evol. Microbiol.">
        <title>Complete genome sequence of Corynebacterium casei LMG S-19264T (=DSM 44701T), isolated from a smear-ripened cheese.</title>
        <authorList>
            <consortium name="US DOE Joint Genome Institute (JGI-PGF)"/>
            <person name="Walter F."/>
            <person name="Albersmeier A."/>
            <person name="Kalinowski J."/>
            <person name="Ruckert C."/>
        </authorList>
    </citation>
    <scope>NUCLEOTIDE SEQUENCE</scope>
    <source>
        <strain evidence="2">JCM 3035</strain>
    </source>
</reference>
<evidence type="ECO:0000256" key="1">
    <source>
        <dbReference type="SAM" id="MobiDB-lite"/>
    </source>
</evidence>
<sequence length="78" mass="8343">MTGTPAEQAPSTTLGALPRPAPEPTDLAVAVRVAQLLLAEHEHVDHEDVFALNRAHGALTESLRILLRALDTERGEGQ</sequence>
<gene>
    <name evidence="2" type="ORF">GCM10010094_28330</name>
</gene>
<dbReference type="AlphaFoldDB" id="A0A917QRY1"/>
<protein>
    <submittedName>
        <fullName evidence="2">Uncharacterized protein</fullName>
    </submittedName>
</protein>
<reference evidence="2" key="2">
    <citation type="submission" date="2020-09" db="EMBL/GenBank/DDBJ databases">
        <authorList>
            <person name="Sun Q."/>
            <person name="Ohkuma M."/>
        </authorList>
    </citation>
    <scope>NUCLEOTIDE SEQUENCE</scope>
    <source>
        <strain evidence="2">JCM 3035</strain>
    </source>
</reference>
<evidence type="ECO:0000313" key="3">
    <source>
        <dbReference type="Proteomes" id="UP000637788"/>
    </source>
</evidence>
<dbReference type="EMBL" id="BMPQ01000005">
    <property type="protein sequence ID" value="GGK65591.1"/>
    <property type="molecule type" value="Genomic_DNA"/>
</dbReference>
<feature type="region of interest" description="Disordered" evidence="1">
    <location>
        <begin position="1"/>
        <end position="23"/>
    </location>
</feature>
<accession>A0A917QRY1</accession>
<keyword evidence="3" id="KW-1185">Reference proteome</keyword>
<proteinExistence type="predicted"/>
<dbReference type="RefSeq" id="WP_189322186.1">
    <property type="nucleotide sequence ID" value="NZ_BMPQ01000005.1"/>
</dbReference>
<dbReference type="Proteomes" id="UP000637788">
    <property type="component" value="Unassembled WGS sequence"/>
</dbReference>